<feature type="transmembrane region" description="Helical" evidence="14">
    <location>
        <begin position="277"/>
        <end position="300"/>
    </location>
</feature>
<feature type="transmembrane region" description="Helical" evidence="14">
    <location>
        <begin position="392"/>
        <end position="412"/>
    </location>
</feature>
<keyword evidence="5" id="KW-0762">Sugar transport</keyword>
<keyword evidence="3" id="KW-0813">Transport</keyword>
<accession>A0ABX9KGM1</accession>
<evidence type="ECO:0000256" key="13">
    <source>
        <dbReference type="ARBA" id="ARBA00042859"/>
    </source>
</evidence>
<dbReference type="RefSeq" id="WP_114642478.1">
    <property type="nucleotide sequence ID" value="NZ_QUAJ01000014.1"/>
</dbReference>
<evidence type="ECO:0000256" key="8">
    <source>
        <dbReference type="ARBA" id="ARBA00022989"/>
    </source>
</evidence>
<evidence type="ECO:0000256" key="1">
    <source>
        <dbReference type="ARBA" id="ARBA00004651"/>
    </source>
</evidence>
<dbReference type="InterPro" id="IPR051562">
    <property type="entry name" value="Ascorbate-PTS_EIIC"/>
</dbReference>
<evidence type="ECO:0000313" key="16">
    <source>
        <dbReference type="Proteomes" id="UP000263486"/>
    </source>
</evidence>
<feature type="transmembrane region" description="Helical" evidence="14">
    <location>
        <begin position="133"/>
        <end position="155"/>
    </location>
</feature>
<feature type="transmembrane region" description="Helical" evidence="14">
    <location>
        <begin position="335"/>
        <end position="355"/>
    </location>
</feature>
<evidence type="ECO:0000256" key="2">
    <source>
        <dbReference type="ARBA" id="ARBA00011738"/>
    </source>
</evidence>
<proteinExistence type="inferred from homology"/>
<comment type="subcellular location">
    <subcellularLocation>
        <location evidence="1">Cell membrane</location>
        <topology evidence="1">Multi-pass membrane protein</topology>
    </subcellularLocation>
</comment>
<feature type="transmembrane region" description="Helical" evidence="14">
    <location>
        <begin position="50"/>
        <end position="70"/>
    </location>
</feature>
<dbReference type="Pfam" id="PF03611">
    <property type="entry name" value="EIIC-GAT"/>
    <property type="match status" value="1"/>
</dbReference>
<reference evidence="15 16" key="1">
    <citation type="submission" date="2018-08" db="EMBL/GenBank/DDBJ databases">
        <title>Draft genome sequence of Psychrilyobacter sp. strain SD5 isolated from Black Sea water.</title>
        <authorList>
            <person name="Yadav S."/>
            <person name="Villanueva L."/>
            <person name="Damste J.S.S."/>
        </authorList>
    </citation>
    <scope>NUCLEOTIDE SEQUENCE [LARGE SCALE GENOMIC DNA]</scope>
    <source>
        <strain evidence="15 16">SD5</strain>
    </source>
</reference>
<dbReference type="Proteomes" id="UP000263486">
    <property type="component" value="Unassembled WGS sequence"/>
</dbReference>
<evidence type="ECO:0000256" key="3">
    <source>
        <dbReference type="ARBA" id="ARBA00022448"/>
    </source>
</evidence>
<evidence type="ECO:0000313" key="15">
    <source>
        <dbReference type="EMBL" id="REI40918.1"/>
    </source>
</evidence>
<dbReference type="InterPro" id="IPR004703">
    <property type="entry name" value="PTS_sugar-sp_permease"/>
</dbReference>
<dbReference type="NCBIfam" id="NF006923">
    <property type="entry name" value="PRK09410.2-1"/>
    <property type="match status" value="1"/>
</dbReference>
<evidence type="ECO:0000256" key="6">
    <source>
        <dbReference type="ARBA" id="ARBA00022683"/>
    </source>
</evidence>
<feature type="transmembrane region" description="Helical" evidence="14">
    <location>
        <begin position="100"/>
        <end position="121"/>
    </location>
</feature>
<keyword evidence="7 14" id="KW-0812">Transmembrane</keyword>
<evidence type="ECO:0000256" key="4">
    <source>
        <dbReference type="ARBA" id="ARBA00022475"/>
    </source>
</evidence>
<gene>
    <name evidence="15" type="ORF">DYH56_08795</name>
</gene>
<name>A0ABX9KGM1_9FUSO</name>
<comment type="similarity">
    <text evidence="11">Belongs to the UlaA family.</text>
</comment>
<keyword evidence="8 14" id="KW-1133">Transmembrane helix</keyword>
<comment type="caution">
    <text evidence="15">The sequence shown here is derived from an EMBL/GenBank/DDBJ whole genome shotgun (WGS) entry which is preliminary data.</text>
</comment>
<keyword evidence="9 14" id="KW-0472">Membrane</keyword>
<evidence type="ECO:0000256" key="7">
    <source>
        <dbReference type="ARBA" id="ARBA00022692"/>
    </source>
</evidence>
<dbReference type="EMBL" id="QUAJ01000014">
    <property type="protein sequence ID" value="REI40918.1"/>
    <property type="molecule type" value="Genomic_DNA"/>
</dbReference>
<keyword evidence="4" id="KW-1003">Cell membrane</keyword>
<feature type="transmembrane region" description="Helical" evidence="14">
    <location>
        <begin position="432"/>
        <end position="455"/>
    </location>
</feature>
<evidence type="ECO:0000256" key="12">
    <source>
        <dbReference type="ARBA" id="ARBA00039702"/>
    </source>
</evidence>
<dbReference type="PANTHER" id="PTHR33843:SF4">
    <property type="entry name" value="ASCORBATE-SPECIFIC PTS SYSTEM EIIC COMPONENT"/>
    <property type="match status" value="1"/>
</dbReference>
<organism evidence="15 16">
    <name type="scientific">Psychrilyobacter piezotolerans</name>
    <dbReference type="NCBI Taxonomy" id="2293438"/>
    <lineage>
        <taxon>Bacteria</taxon>
        <taxon>Fusobacteriati</taxon>
        <taxon>Fusobacteriota</taxon>
        <taxon>Fusobacteriia</taxon>
        <taxon>Fusobacteriales</taxon>
        <taxon>Fusobacteriaceae</taxon>
        <taxon>Psychrilyobacter</taxon>
    </lineage>
</organism>
<keyword evidence="6" id="KW-0598">Phosphotransferase system</keyword>
<sequence>MDFISVILEGFVNNILTKPEFFIGILVFVGYMLLSRPIHEAFSGFIKATVGYMILGVGAGGLVVTFRPILAGLNGRFGLNAAVIDPYFGLNAVNKALESIGLSTSWTMIALLIGFTLNILLVMARKITKCRTLFITGHIMVQQATTATWIVFMAFPQYRNLTGAVMVGVFVGVYWAVATNLIVRPTQRVTENAGFVIGHQQMFAIWATDKVAGKLGDPKKKLDDLKLPDWLSIFHDNIVATGTLMLVFFGIIMVILGPEYMRELDPKFSAKLAFPTYIVSKSLSFAVYLAILMTGVRMFVGELTESFQGISNKILPGVLPAVDCAAVYGFGSPNAVLFGFIFGALGQFIAIAGLLVFKSPILIITGFVPVFFDNATLAIFAEKRGGAKAAAIVPFISGILQVLGGAVAVAMFKLQGFGGWHGNIDQSSMWLAQGFLMNNLGIVGYVIAIVGMLAIPIIQFKRAKSPEHYFDNEPLSDEEVEAEYA</sequence>
<dbReference type="PANTHER" id="PTHR33843">
    <property type="entry name" value="ASCORBATE-SPECIFIC PTS SYSTEM EIIC COMPONENT"/>
    <property type="match status" value="1"/>
</dbReference>
<evidence type="ECO:0000256" key="10">
    <source>
        <dbReference type="ARBA" id="ARBA00037387"/>
    </source>
</evidence>
<feature type="transmembrane region" description="Helical" evidence="14">
    <location>
        <begin position="161"/>
        <end position="183"/>
    </location>
</feature>
<protein>
    <recommendedName>
        <fullName evidence="12">Ascorbate-specific PTS system EIIC component</fullName>
    </recommendedName>
    <alternativeName>
        <fullName evidence="13">Ascorbate-specific permease IIC component UlaA</fullName>
    </alternativeName>
</protein>
<feature type="transmembrane region" description="Helical" evidence="14">
    <location>
        <begin position="361"/>
        <end position="380"/>
    </location>
</feature>
<feature type="transmembrane region" description="Helical" evidence="14">
    <location>
        <begin position="21"/>
        <end position="38"/>
    </location>
</feature>
<keyword evidence="16" id="KW-1185">Reference proteome</keyword>
<evidence type="ECO:0000256" key="5">
    <source>
        <dbReference type="ARBA" id="ARBA00022597"/>
    </source>
</evidence>
<feature type="transmembrane region" description="Helical" evidence="14">
    <location>
        <begin position="238"/>
        <end position="257"/>
    </location>
</feature>
<evidence type="ECO:0000256" key="9">
    <source>
        <dbReference type="ARBA" id="ARBA00023136"/>
    </source>
</evidence>
<evidence type="ECO:0000256" key="14">
    <source>
        <dbReference type="SAM" id="Phobius"/>
    </source>
</evidence>
<comment type="function">
    <text evidence="10">The phosphoenolpyruvate-dependent sugar phosphotransferase system (sugar PTS), a major carbohydrate active transport system, catalyzes the phosphorylation of incoming sugar substrates concomitantly with their translocation across the cell membrane. The enzyme II UlaABC PTS system is involved in ascorbate transport.</text>
</comment>
<evidence type="ECO:0000256" key="11">
    <source>
        <dbReference type="ARBA" id="ARBA00038218"/>
    </source>
</evidence>
<comment type="subunit">
    <text evidence="2">Homodimer.</text>
</comment>